<comment type="caution">
    <text evidence="2">The sequence shown here is derived from an EMBL/GenBank/DDBJ whole genome shotgun (WGS) entry which is preliminary data.</text>
</comment>
<dbReference type="Pfam" id="PF06082">
    <property type="entry name" value="YjbH"/>
    <property type="match status" value="1"/>
</dbReference>
<reference evidence="3" key="1">
    <citation type="journal article" date="2019" name="Int. J. Syst. Evol. Microbiol.">
        <title>The Global Catalogue of Microorganisms (GCM) 10K type strain sequencing project: providing services to taxonomists for standard genome sequencing and annotation.</title>
        <authorList>
            <consortium name="The Broad Institute Genomics Platform"/>
            <consortium name="The Broad Institute Genome Sequencing Center for Infectious Disease"/>
            <person name="Wu L."/>
            <person name="Ma J."/>
        </authorList>
    </citation>
    <scope>NUCLEOTIDE SEQUENCE [LARGE SCALE GENOMIC DNA]</scope>
    <source>
        <strain evidence="3">CGMCC 4.7283</strain>
    </source>
</reference>
<accession>A0ABV9KIM4</accession>
<gene>
    <name evidence="2" type="ORF">ACFO5X_13065</name>
</gene>
<feature type="signal peptide" evidence="1">
    <location>
        <begin position="1"/>
        <end position="24"/>
    </location>
</feature>
<keyword evidence="3" id="KW-1185">Reference proteome</keyword>
<evidence type="ECO:0000313" key="3">
    <source>
        <dbReference type="Proteomes" id="UP001595973"/>
    </source>
</evidence>
<organism evidence="2 3">
    <name type="scientific">Seohaeicola nanhaiensis</name>
    <dbReference type="NCBI Taxonomy" id="1387282"/>
    <lineage>
        <taxon>Bacteria</taxon>
        <taxon>Pseudomonadati</taxon>
        <taxon>Pseudomonadota</taxon>
        <taxon>Alphaproteobacteria</taxon>
        <taxon>Rhodobacterales</taxon>
        <taxon>Roseobacteraceae</taxon>
        <taxon>Seohaeicola</taxon>
    </lineage>
</organism>
<evidence type="ECO:0000313" key="2">
    <source>
        <dbReference type="EMBL" id="MFC4669486.1"/>
    </source>
</evidence>
<dbReference type="EMBL" id="JBHSGI010000013">
    <property type="protein sequence ID" value="MFC4669486.1"/>
    <property type="molecule type" value="Genomic_DNA"/>
</dbReference>
<feature type="chain" id="PRO_5045180908" evidence="1">
    <location>
        <begin position="25"/>
        <end position="721"/>
    </location>
</feature>
<dbReference type="InterPro" id="IPR010344">
    <property type="entry name" value="YbjH"/>
</dbReference>
<dbReference type="RefSeq" id="WP_380717918.1">
    <property type="nucleotide sequence ID" value="NZ_JBHSGI010000013.1"/>
</dbReference>
<protein>
    <submittedName>
        <fullName evidence="2">YjbH domain-containing protein</fullName>
    </submittedName>
</protein>
<proteinExistence type="predicted"/>
<name>A0ABV9KIM4_9RHOB</name>
<keyword evidence="1" id="KW-0732">Signal</keyword>
<evidence type="ECO:0000256" key="1">
    <source>
        <dbReference type="SAM" id="SignalP"/>
    </source>
</evidence>
<dbReference type="Proteomes" id="UP001595973">
    <property type="component" value="Unassembled WGS sequence"/>
</dbReference>
<sequence length="721" mass="78657">MNDRIRRGFATGALALLLAAPALAQERDEPSFRPLPPPTLNFYGSPGLIDMPTGEMMPDGQFTFATSWFAGQTRMTASFQALPWLSGSFRYNGIRNWNLGGFQTYYDRGFDLRFRLKQESRFWPAITVGLQDFIGTGIYAGEYVVATKTFATPGLSPGSLPGRLKLTAGLGWGRLGSQGSIGTPFGATRPTFVPGSTGGKLATDQWFRGPVAPFGGIEWQPNDRWGLKVEYSSDAYVTETQTTSVFQKKSNFNFGAEYQATPRTRIGAYYLYGSELGVTAQIQLNPAHPVSRLSTPAPQPVTLRQPQRANPEAWSPAWAGNVESRRTVRDRIAPALAAEGLKLEYLTLTGDTAELRYRNERYNSGAIAAGRAARVLAAQLPPSVETFRLIPVSGGMALSAIVLRRSDLEALEFDPMSTAALRAVTGIGEAPPLPPEALPGDLYPRFNWSVGPFFEPAYFDPDQPVRMDVGIEAIASWQPAPGWTLAGTLRHRLAGNVAGGRASNSVLPHVRTDQVLYAQSDTALLNLYGSYQWRPGTNLYARVTAGLLEQMFGGVSAELLWKPVDSRLALGIEGNYVRQRDYDTGFGFLDYSVATGHATAYLEMGRGYVAQASVGRYLAGDTGGTLSVDRTFANGWSVGGWFTLTNVSAADFGEGSFDKGVRFSIPVNWFLGKPTQQSVGLSIRPIQRDGGQRLHVPGRLYGQIRENHARALDADWGRVWE</sequence>